<keyword evidence="1" id="KW-0328">Glycosyltransferase</keyword>
<dbReference type="GO" id="GO:0016757">
    <property type="term" value="F:glycosyltransferase activity"/>
    <property type="evidence" value="ECO:0007669"/>
    <property type="project" value="UniProtKB-KW"/>
</dbReference>
<dbReference type="STRING" id="604354.TSIB_0366"/>
<dbReference type="EMBL" id="CP001463">
    <property type="protein sequence ID" value="ACS89432.1"/>
    <property type="molecule type" value="Genomic_DNA"/>
</dbReference>
<dbReference type="PIRSF" id="PIRSF016202">
    <property type="entry name" value="PH1107"/>
    <property type="match status" value="1"/>
</dbReference>
<dbReference type="Gene3D" id="2.115.10.20">
    <property type="entry name" value="Glycosyl hydrolase domain, family 43"/>
    <property type="match status" value="1"/>
</dbReference>
<keyword evidence="4" id="KW-1185">Reference proteome</keyword>
<evidence type="ECO:0000256" key="2">
    <source>
        <dbReference type="ARBA" id="ARBA00022679"/>
    </source>
</evidence>
<dbReference type="InterPro" id="IPR023296">
    <property type="entry name" value="Glyco_hydro_beta-prop_sf"/>
</dbReference>
<evidence type="ECO:0000256" key="1">
    <source>
        <dbReference type="ARBA" id="ARBA00022676"/>
    </source>
</evidence>
<proteinExistence type="predicted"/>
<keyword evidence="3" id="KW-0378">Hydrolase</keyword>
<dbReference type="InterPro" id="IPR007184">
    <property type="entry name" value="Mannoside_phosphorylase"/>
</dbReference>
<dbReference type="KEGG" id="tsi:TSIB_0366"/>
<evidence type="ECO:0000313" key="4">
    <source>
        <dbReference type="Proteomes" id="UP000009079"/>
    </source>
</evidence>
<organism evidence="3 4">
    <name type="scientific">Thermococcus sibiricus (strain DSM 12597 / MM 739)</name>
    <dbReference type="NCBI Taxonomy" id="604354"/>
    <lineage>
        <taxon>Archaea</taxon>
        <taxon>Methanobacteriati</taxon>
        <taxon>Methanobacteriota</taxon>
        <taxon>Thermococci</taxon>
        <taxon>Thermococcales</taxon>
        <taxon>Thermococcaceae</taxon>
        <taxon>Thermococcus</taxon>
    </lineage>
</organism>
<sequence>MKLKTGRLLGLKSKIFEKVLKLEGNKADVKPPKKIPQPILSPSREGFDSRNIYNPAVVKEKDRIVMLYRAESKDDNLTGRIGLAISYDGINFFRHPEPVMEPEYPWESAGVEDPRVVKVGKTYYMTYTGYDGKTARLCLATSKNLLTWKKHGPIFKDFKYEKNNIEGWTKSGSILPEKLKDGDFRGKYIMYFGDSHIWMGVSKDLINWEYIEEPVLSPRKENFDNVLVEPGPPLVSMDEKILLIYNSAGNEEGTLKYRVGAAIFSKDDPRELIARTENPIMVPEHEWEFYGHVNNVVFVEGMVEHENKLFLYYGGADRYIGLAYWTTDL</sequence>
<gene>
    <name evidence="3" type="ordered locus">TSIB_0366</name>
</gene>
<protein>
    <submittedName>
        <fullName evidence="3">Glycosidase</fullName>
    </submittedName>
</protein>
<dbReference type="PANTHER" id="PTHR34106">
    <property type="entry name" value="GLYCOSIDASE"/>
    <property type="match status" value="1"/>
</dbReference>
<dbReference type="PANTHER" id="PTHR34106:SF5">
    <property type="entry name" value="GLYCOSIDASE"/>
    <property type="match status" value="1"/>
</dbReference>
<accession>C6A1D7</accession>
<reference evidence="3 4" key="1">
    <citation type="journal article" date="2009" name="Appl. Environ. Microbiol.">
        <title>Metabolic versatility and indigenous origin of the archaeon Thermococcus sibiricus, isolated from a siberian oil reservoir, as revealed by genome analysis.</title>
        <authorList>
            <person name="Mardanov A.V."/>
            <person name="Ravin N.V."/>
            <person name="Svetlitchnyi V.A."/>
            <person name="Beletsky A.V."/>
            <person name="Miroshnichenko M.L."/>
            <person name="Bonch-Osmolovskaya E.A."/>
            <person name="Skryabin K.G."/>
        </authorList>
    </citation>
    <scope>NUCLEOTIDE SEQUENCE [LARGE SCALE GENOMIC DNA]</scope>
    <source>
        <strain evidence="4">DSM 12597 / MM 739</strain>
    </source>
</reference>
<evidence type="ECO:0000313" key="3">
    <source>
        <dbReference type="EMBL" id="ACS89432.1"/>
    </source>
</evidence>
<dbReference type="Pfam" id="PF04041">
    <property type="entry name" value="Glyco_hydro_130"/>
    <property type="match status" value="1"/>
</dbReference>
<dbReference type="Proteomes" id="UP000009079">
    <property type="component" value="Chromosome"/>
</dbReference>
<keyword evidence="2" id="KW-0808">Transferase</keyword>
<dbReference type="CDD" id="cd18610">
    <property type="entry name" value="GH130_BT3780-like"/>
    <property type="match status" value="1"/>
</dbReference>
<dbReference type="SUPFAM" id="SSF75005">
    <property type="entry name" value="Arabinanase/levansucrase/invertase"/>
    <property type="match status" value="1"/>
</dbReference>
<dbReference type="GO" id="GO:0016798">
    <property type="term" value="F:hydrolase activity, acting on glycosyl bonds"/>
    <property type="evidence" value="ECO:0007669"/>
    <property type="project" value="UniProtKB-KW"/>
</dbReference>
<dbReference type="AlphaFoldDB" id="C6A1D7"/>
<dbReference type="eggNOG" id="arCOG04084">
    <property type="taxonomic scope" value="Archaea"/>
</dbReference>
<dbReference type="HOGENOM" id="CLU_046648_3_0_2"/>
<name>C6A1D7_THESM</name>
<keyword evidence="3" id="KW-0326">Glycosidase</keyword>